<name>A0A1X3D9T8_9NEIS</name>
<dbReference type="InterPro" id="IPR036291">
    <property type="entry name" value="NAD(P)-bd_dom_sf"/>
</dbReference>
<dbReference type="AlphaFoldDB" id="A0A1X3D9T8"/>
<gene>
    <name evidence="2" type="ORF">BWD09_06830</name>
</gene>
<dbReference type="STRING" id="194197.BWD09_06830"/>
<comment type="caution">
    <text evidence="2">The sequence shown here is derived from an EMBL/GenBank/DDBJ whole genome shotgun (WGS) entry which is preliminary data.</text>
</comment>
<organism evidence="2 3">
    <name type="scientific">Neisseria dentiae</name>
    <dbReference type="NCBI Taxonomy" id="194197"/>
    <lineage>
        <taxon>Bacteria</taxon>
        <taxon>Pseudomonadati</taxon>
        <taxon>Pseudomonadota</taxon>
        <taxon>Betaproteobacteria</taxon>
        <taxon>Neisseriales</taxon>
        <taxon>Neisseriaceae</taxon>
        <taxon>Neisseria</taxon>
    </lineage>
</organism>
<keyword evidence="3" id="KW-1185">Reference proteome</keyword>
<dbReference type="GeneID" id="94580791"/>
<dbReference type="Proteomes" id="UP000193118">
    <property type="component" value="Unassembled WGS sequence"/>
</dbReference>
<dbReference type="Gene3D" id="3.40.50.720">
    <property type="entry name" value="NAD(P)-binding Rossmann-like Domain"/>
    <property type="match status" value="1"/>
</dbReference>
<accession>A0A1X3D9T8</accession>
<dbReference type="PANTHER" id="PTHR42760">
    <property type="entry name" value="SHORT-CHAIN DEHYDROGENASES/REDUCTASES FAMILY MEMBER"/>
    <property type="match status" value="1"/>
</dbReference>
<dbReference type="RefSeq" id="WP_085365955.1">
    <property type="nucleotide sequence ID" value="NZ_CAUJPZ010000024.1"/>
</dbReference>
<evidence type="ECO:0000313" key="2">
    <source>
        <dbReference type="EMBL" id="OSI16709.1"/>
    </source>
</evidence>
<comment type="similarity">
    <text evidence="1">Belongs to the short-chain dehydrogenases/reductases (SDR) family.</text>
</comment>
<proteinExistence type="inferred from homology"/>
<dbReference type="InterPro" id="IPR002347">
    <property type="entry name" value="SDR_fam"/>
</dbReference>
<dbReference type="Pfam" id="PF13561">
    <property type="entry name" value="adh_short_C2"/>
    <property type="match status" value="2"/>
</dbReference>
<protein>
    <submittedName>
        <fullName evidence="2">Short-chain dehydrogenase</fullName>
    </submittedName>
</protein>
<dbReference type="SUPFAM" id="SSF51735">
    <property type="entry name" value="NAD(P)-binding Rossmann-fold domains"/>
    <property type="match status" value="1"/>
</dbReference>
<dbReference type="PRINTS" id="PR00081">
    <property type="entry name" value="GDHRDH"/>
</dbReference>
<dbReference type="EMBL" id="MTBO01000014">
    <property type="protein sequence ID" value="OSI16709.1"/>
    <property type="molecule type" value="Genomic_DNA"/>
</dbReference>
<evidence type="ECO:0000256" key="1">
    <source>
        <dbReference type="ARBA" id="ARBA00006484"/>
    </source>
</evidence>
<dbReference type="GO" id="GO:0016616">
    <property type="term" value="F:oxidoreductase activity, acting on the CH-OH group of donors, NAD or NADP as acceptor"/>
    <property type="evidence" value="ECO:0007669"/>
    <property type="project" value="TreeGrafter"/>
</dbReference>
<reference evidence="3" key="1">
    <citation type="submission" date="2017-01" db="EMBL/GenBank/DDBJ databases">
        <authorList>
            <person name="Wolfgang W.J."/>
            <person name="Cole J."/>
            <person name="Wroblewski D."/>
            <person name="Mcginnis J."/>
            <person name="Musser K.A."/>
        </authorList>
    </citation>
    <scope>NUCLEOTIDE SEQUENCE [LARGE SCALE GENOMIC DNA]</scope>
    <source>
        <strain evidence="3">DSM 19151</strain>
    </source>
</reference>
<dbReference type="OrthoDB" id="9806974at2"/>
<dbReference type="NCBIfam" id="NF005395">
    <property type="entry name" value="PRK06940.1"/>
    <property type="match status" value="1"/>
</dbReference>
<sequence>MKPVNVIIGSGAIAQAIARRISIGKHILLADIKPENAEQAAKTLREAGFECSTAAVNVAERESVAALAQTAQALGDVAGVVHTAGLSPSQAAPQDILRVDLYGAALVFEYFGDIIAPQGAAVVIGSQSSLRLKVDELTQQQADDLALLPAEELLNLPFVRAIDDSLRAYQIAKRGNALRVQAEAVRWGKRGARINCISAGIVFTPLAYDELTSPERGAFYRDMLAKAPAGRGGTPDEIAALAELLFGPSGGYITGSDILIDGGATAFYKYGGQ</sequence>
<evidence type="ECO:0000313" key="3">
    <source>
        <dbReference type="Proteomes" id="UP000193118"/>
    </source>
</evidence>